<dbReference type="InterPro" id="IPR029062">
    <property type="entry name" value="Class_I_gatase-like"/>
</dbReference>
<organism evidence="10 11">
    <name type="scientific">Pseudoalteromonas caenipelagi</name>
    <dbReference type="NCBI Taxonomy" id="2726988"/>
    <lineage>
        <taxon>Bacteria</taxon>
        <taxon>Pseudomonadati</taxon>
        <taxon>Pseudomonadota</taxon>
        <taxon>Gammaproteobacteria</taxon>
        <taxon>Alteromonadales</taxon>
        <taxon>Pseudoalteromonadaceae</taxon>
        <taxon>Pseudoalteromonas</taxon>
    </lineage>
</organism>
<evidence type="ECO:0000256" key="5">
    <source>
        <dbReference type="ARBA" id="ARBA00022833"/>
    </source>
</evidence>
<evidence type="ECO:0000256" key="3">
    <source>
        <dbReference type="ARBA" id="ARBA00022670"/>
    </source>
</evidence>
<evidence type="ECO:0000256" key="6">
    <source>
        <dbReference type="ARBA" id="ARBA00023049"/>
    </source>
</evidence>
<dbReference type="SUPFAM" id="SSF53187">
    <property type="entry name" value="Zn-dependent exopeptidases"/>
    <property type="match status" value="1"/>
</dbReference>
<keyword evidence="3" id="KW-0645">Protease</keyword>
<dbReference type="GO" id="GO:0006508">
    <property type="term" value="P:proteolysis"/>
    <property type="evidence" value="ECO:0007669"/>
    <property type="project" value="UniProtKB-KW"/>
</dbReference>
<dbReference type="PROSITE" id="PS52035">
    <property type="entry name" value="PEPTIDASE_M14"/>
    <property type="match status" value="1"/>
</dbReference>
<dbReference type="GO" id="GO:0004181">
    <property type="term" value="F:metallocarboxypeptidase activity"/>
    <property type="evidence" value="ECO:0007669"/>
    <property type="project" value="InterPro"/>
</dbReference>
<evidence type="ECO:0000256" key="8">
    <source>
        <dbReference type="SAM" id="SignalP"/>
    </source>
</evidence>
<evidence type="ECO:0000256" key="2">
    <source>
        <dbReference type="ARBA" id="ARBA00005988"/>
    </source>
</evidence>
<keyword evidence="8" id="KW-0732">Signal</keyword>
<dbReference type="GO" id="GO:0005615">
    <property type="term" value="C:extracellular space"/>
    <property type="evidence" value="ECO:0007669"/>
    <property type="project" value="TreeGrafter"/>
</dbReference>
<comment type="caution">
    <text evidence="10">The sequence shown here is derived from an EMBL/GenBank/DDBJ whole genome shotgun (WGS) entry which is preliminary data.</text>
</comment>
<dbReference type="InterPro" id="IPR000834">
    <property type="entry name" value="Peptidase_M14"/>
</dbReference>
<dbReference type="RefSeq" id="WP_171627818.1">
    <property type="nucleotide sequence ID" value="NZ_JABBPG010000011.1"/>
</dbReference>
<keyword evidence="4" id="KW-0378">Hydrolase</keyword>
<dbReference type="EMBL" id="JABBPG010000011">
    <property type="protein sequence ID" value="NOU52772.1"/>
    <property type="molecule type" value="Genomic_DNA"/>
</dbReference>
<gene>
    <name evidence="10" type="ORF">HG263_19885</name>
</gene>
<feature type="chain" id="PRO_5032340483" evidence="8">
    <location>
        <begin position="20"/>
        <end position="846"/>
    </location>
</feature>
<evidence type="ECO:0000256" key="4">
    <source>
        <dbReference type="ARBA" id="ARBA00022801"/>
    </source>
</evidence>
<feature type="domain" description="Peptidase M14" evidence="9">
    <location>
        <begin position="51"/>
        <end position="350"/>
    </location>
</feature>
<name>A0A849VH86_9GAMM</name>
<proteinExistence type="inferred from homology"/>
<evidence type="ECO:0000259" key="9">
    <source>
        <dbReference type="PROSITE" id="PS52035"/>
    </source>
</evidence>
<dbReference type="Gene3D" id="3.40.630.10">
    <property type="entry name" value="Zn peptidases"/>
    <property type="match status" value="1"/>
</dbReference>
<feature type="active site" description="Proton donor/acceptor" evidence="7">
    <location>
        <position position="324"/>
    </location>
</feature>
<dbReference type="GO" id="GO:0008270">
    <property type="term" value="F:zinc ion binding"/>
    <property type="evidence" value="ECO:0007669"/>
    <property type="project" value="InterPro"/>
</dbReference>
<comment type="similarity">
    <text evidence="2 7">Belongs to the peptidase M14 family.</text>
</comment>
<feature type="signal peptide" evidence="8">
    <location>
        <begin position="1"/>
        <end position="19"/>
    </location>
</feature>
<evidence type="ECO:0000313" key="11">
    <source>
        <dbReference type="Proteomes" id="UP000586305"/>
    </source>
</evidence>
<comment type="cofactor">
    <cofactor evidence="1">
        <name>Zn(2+)</name>
        <dbReference type="ChEBI" id="CHEBI:29105"/>
    </cofactor>
</comment>
<protein>
    <submittedName>
        <fullName evidence="10">Peptidase M14</fullName>
    </submittedName>
</protein>
<evidence type="ECO:0000256" key="1">
    <source>
        <dbReference type="ARBA" id="ARBA00001947"/>
    </source>
</evidence>
<keyword evidence="5" id="KW-0862">Zinc</keyword>
<dbReference type="AlphaFoldDB" id="A0A849VH86"/>
<dbReference type="Proteomes" id="UP000586305">
    <property type="component" value="Unassembled WGS sequence"/>
</dbReference>
<evidence type="ECO:0000313" key="10">
    <source>
        <dbReference type="EMBL" id="NOU52772.1"/>
    </source>
</evidence>
<dbReference type="SMART" id="SM00631">
    <property type="entry name" value="Zn_pept"/>
    <property type="match status" value="1"/>
</dbReference>
<dbReference type="PANTHER" id="PTHR11705:SF143">
    <property type="entry name" value="SLL0236 PROTEIN"/>
    <property type="match status" value="1"/>
</dbReference>
<dbReference type="CDD" id="cd06238">
    <property type="entry name" value="M14-like"/>
    <property type="match status" value="1"/>
</dbReference>
<dbReference type="PANTHER" id="PTHR11705">
    <property type="entry name" value="PROTEASE FAMILY M14 CARBOXYPEPTIDASE A,B"/>
    <property type="match status" value="1"/>
</dbReference>
<reference evidence="10 11" key="1">
    <citation type="submission" date="2020-04" db="EMBL/GenBank/DDBJ databases">
        <title>Pseudoalteromonas caenipelagi sp. nov., isolated from a tidal flat.</title>
        <authorList>
            <person name="Park S."/>
            <person name="Yoon J.-H."/>
        </authorList>
    </citation>
    <scope>NUCLEOTIDE SEQUENCE [LARGE SCALE GENOMIC DNA]</scope>
    <source>
        <strain evidence="10 11">JBTF-M23</strain>
    </source>
</reference>
<dbReference type="Pfam" id="PF00246">
    <property type="entry name" value="Peptidase_M14"/>
    <property type="match status" value="1"/>
</dbReference>
<keyword evidence="11" id="KW-1185">Reference proteome</keyword>
<evidence type="ECO:0000256" key="7">
    <source>
        <dbReference type="PROSITE-ProRule" id="PRU01379"/>
    </source>
</evidence>
<sequence>MRFIFIAVLVGLQSLLAVAAQPLDYYFSDTLKFDPNITKPSEVLGYEVGEWHVRHDQLVQYLHVLAKQSDRIQIETIGYSHEKRPLLLLTISNKKQLENINAIRNEHIDRLDSKEQRKSGPAIVWMGYSVHGNESSGSNAAMLVAYYLAAAQGEKIDNLLANTVILLDPSLNPDGLARFAQWANSNRGVVLSPDPMHREHVETWPSGRTNHYYFDLNRDWLLLQHPESRARVAQFHKWKPNVLTDFHEMGPNSTYFFQPGIPSRTHPLTPNKNVELTNELAKFHAQALDDQKQLYFTQESFDDFYYGKGSTYPDINGAVGILFEQASSRGHVQNTINGVLDFSQTIKNQLTTSLSTFDGVLRNKQALLNYQRQFYQTAKKLAKDEGFKGYIVSADGDYQKFSAFLEVLKQHHIEAYPLQDNYKEYTVGDVFIPLEQPQYRLLKALFSEQTTFKDNTFYDVSGWTLAHAFNLPFEKLTSTRNLKLANQIWSPSQNKLRENLESAYAYGFTWHQFNAPKMLNFLLSQGIKARVALSEFTATTTTGTLQFDSGSIVIPAGAQSKSQWLQVLNDAKNYFDIDVAAIQSGLTTQGIDLGSRFMRPLKAPKILLVGGEGVSQYEVGEVWYHLDRHLAIAPTLVKQSRLSSVTLENYTHIIMVDGRYDHFNDSLTAKIKSWVKHGGVIWGHKRGAKWLLDKQLLKASSVSRQEMAEQFDTSNLTYQDRDKLSAKQRIAGAIFATQVDLSHPLSFGLQRSLLPVFKNSTWLLKPTQKPFITVATYTKNPLMAGYSAPENVAKIAENASLVAHRYGQGSVIAMTDNPVFRGYWYGTSKVLNNALFFGALLTEQGR</sequence>
<keyword evidence="6" id="KW-0482">Metalloprotease</keyword>
<accession>A0A849VH86</accession>
<dbReference type="SUPFAM" id="SSF52317">
    <property type="entry name" value="Class I glutamine amidotransferase-like"/>
    <property type="match status" value="1"/>
</dbReference>